<dbReference type="AlphaFoldDB" id="A0A2C9W3T0"/>
<dbReference type="EMBL" id="CM004389">
    <property type="protein sequence ID" value="OAY53754.1"/>
    <property type="molecule type" value="Genomic_DNA"/>
</dbReference>
<proteinExistence type="predicted"/>
<gene>
    <name evidence="1" type="ORF">MANES_03G021200</name>
</gene>
<accession>A0A2C9W3T0</accession>
<organism evidence="1">
    <name type="scientific">Manihot esculenta</name>
    <name type="common">Cassava</name>
    <name type="synonym">Jatropha manihot</name>
    <dbReference type="NCBI Taxonomy" id="3983"/>
    <lineage>
        <taxon>Eukaryota</taxon>
        <taxon>Viridiplantae</taxon>
        <taxon>Streptophyta</taxon>
        <taxon>Embryophyta</taxon>
        <taxon>Tracheophyta</taxon>
        <taxon>Spermatophyta</taxon>
        <taxon>Magnoliopsida</taxon>
        <taxon>eudicotyledons</taxon>
        <taxon>Gunneridae</taxon>
        <taxon>Pentapetalae</taxon>
        <taxon>rosids</taxon>
        <taxon>fabids</taxon>
        <taxon>Malpighiales</taxon>
        <taxon>Euphorbiaceae</taxon>
        <taxon>Crotonoideae</taxon>
        <taxon>Manihoteae</taxon>
        <taxon>Manihot</taxon>
    </lineage>
</organism>
<protein>
    <submittedName>
        <fullName evidence="1">Uncharacterized protein</fullName>
    </submittedName>
</protein>
<sequence>MVAAAPTPHAEICVFFPLFQKLPVRLPYFFGREPWRLWSFWSTWEVILSSALFSWCFDDPCLKL</sequence>
<name>A0A2C9W3T0_MANES</name>
<evidence type="ECO:0000313" key="1">
    <source>
        <dbReference type="EMBL" id="OAY53754.1"/>
    </source>
</evidence>
<reference evidence="1" key="1">
    <citation type="submission" date="2016-02" db="EMBL/GenBank/DDBJ databases">
        <title>WGS assembly of Manihot esculenta.</title>
        <authorList>
            <person name="Bredeson J.V."/>
            <person name="Prochnik S.E."/>
            <person name="Lyons J.B."/>
            <person name="Schmutz J."/>
            <person name="Grimwood J."/>
            <person name="Vrebalov J."/>
            <person name="Bart R.S."/>
            <person name="Amuge T."/>
            <person name="Ferguson M.E."/>
            <person name="Green R."/>
            <person name="Putnam N."/>
            <person name="Stites J."/>
            <person name="Rounsley S."/>
            <person name="Rokhsar D.S."/>
        </authorList>
    </citation>
    <scope>NUCLEOTIDE SEQUENCE [LARGE SCALE GENOMIC DNA]</scope>
    <source>
        <tissue evidence="1">Leaf</tissue>
    </source>
</reference>